<dbReference type="EC" id="2.1.1.285" evidence="1"/>
<sequence length="256" mass="29272">MNHPSNKSSSDMRNEYLDLMLKCLTGSIYHDAPTKLNSIVEYDDELREYGWDWPTVAHSMIGRKRMRNVRDLVESIIGNKVKGDLIETGVWRGGACIMMRAVLKAYGVTDRTVWLADSFEGLPKPNVEDYPADAGETFHEYEELSVSIDRVQENFRRYGLLDEQVKFIKGWFKDTLPGAPIDKLALIRLDGDLYESTIQPLDALYDKLSVGGYVIVDDYHVVKGCKAAIHDFFKKRDINPQLVEIDGVGVYWKKEQ</sequence>
<evidence type="ECO:0000313" key="2">
    <source>
        <dbReference type="Proteomes" id="UP000231637"/>
    </source>
</evidence>
<keyword evidence="1" id="KW-0489">Methyltransferase</keyword>
<dbReference type="Gene3D" id="3.40.50.150">
    <property type="entry name" value="Vaccinia Virus protein VP39"/>
    <property type="match status" value="1"/>
</dbReference>
<dbReference type="GO" id="GO:0032259">
    <property type="term" value="P:methylation"/>
    <property type="evidence" value="ECO:0007669"/>
    <property type="project" value="UniProtKB-KW"/>
</dbReference>
<dbReference type="KEGG" id="mfn:Ga0123462_0549"/>
<accession>A0A2K8L264</accession>
<reference evidence="1 2" key="1">
    <citation type="submission" date="2016-12" db="EMBL/GenBank/DDBJ databases">
        <title>Isolation and genomic insights into novel planktonic Zetaproteobacteria from stratified waters of the Chesapeake Bay.</title>
        <authorList>
            <person name="McAllister S.M."/>
            <person name="Kato S."/>
            <person name="Chan C.S."/>
            <person name="Chiu B.K."/>
            <person name="Field E.K."/>
        </authorList>
    </citation>
    <scope>NUCLEOTIDE SEQUENCE [LARGE SCALE GENOMIC DNA]</scope>
    <source>
        <strain evidence="1 2">CP-8</strain>
    </source>
</reference>
<dbReference type="PANTHER" id="PTHR40036:SF1">
    <property type="entry name" value="MACROCIN O-METHYLTRANSFERASE"/>
    <property type="match status" value="1"/>
</dbReference>
<proteinExistence type="predicted"/>
<dbReference type="SUPFAM" id="SSF53335">
    <property type="entry name" value="S-adenosyl-L-methionine-dependent methyltransferases"/>
    <property type="match status" value="1"/>
</dbReference>
<dbReference type="InterPro" id="IPR008884">
    <property type="entry name" value="TylF_MeTrfase"/>
</dbReference>
<evidence type="ECO:0000313" key="1">
    <source>
        <dbReference type="EMBL" id="ATX81420.1"/>
    </source>
</evidence>
<dbReference type="EMBL" id="CP018800">
    <property type="protein sequence ID" value="ATX81420.1"/>
    <property type="molecule type" value="Genomic_DNA"/>
</dbReference>
<dbReference type="GO" id="GO:0008168">
    <property type="term" value="F:methyltransferase activity"/>
    <property type="evidence" value="ECO:0007669"/>
    <property type="project" value="UniProtKB-KW"/>
</dbReference>
<dbReference type="PANTHER" id="PTHR40036">
    <property type="entry name" value="MACROCIN O-METHYLTRANSFERASE"/>
    <property type="match status" value="1"/>
</dbReference>
<dbReference type="Pfam" id="PF05711">
    <property type="entry name" value="TylF"/>
    <property type="match status" value="1"/>
</dbReference>
<keyword evidence="1" id="KW-0808">Transferase</keyword>
<gene>
    <name evidence="1" type="ORF">Ga0123462_0549</name>
</gene>
<keyword evidence="2" id="KW-1185">Reference proteome</keyword>
<dbReference type="RefSeq" id="WP_100264885.1">
    <property type="nucleotide sequence ID" value="NZ_CP018800.1"/>
</dbReference>
<protein>
    <submittedName>
        <fullName evidence="1">O-methyltransferase/demethyldecarbamoylnovobiocin O-methyltransferase</fullName>
        <ecNumber evidence="1">2.1.1.-</ecNumber>
        <ecNumber evidence="1">2.1.1.285</ecNumber>
    </submittedName>
</protein>
<name>A0A2K8L264_9PROT</name>
<dbReference type="Proteomes" id="UP000231637">
    <property type="component" value="Chromosome"/>
</dbReference>
<dbReference type="AlphaFoldDB" id="A0A2K8L264"/>
<dbReference type="InterPro" id="IPR029063">
    <property type="entry name" value="SAM-dependent_MTases_sf"/>
</dbReference>
<dbReference type="EC" id="2.1.1.-" evidence="1"/>
<organism evidence="1 2">
    <name type="scientific">Mariprofundus ferrinatatus</name>
    <dbReference type="NCBI Taxonomy" id="1921087"/>
    <lineage>
        <taxon>Bacteria</taxon>
        <taxon>Pseudomonadati</taxon>
        <taxon>Pseudomonadota</taxon>
        <taxon>Candidatius Mariprofundia</taxon>
        <taxon>Mariprofundales</taxon>
        <taxon>Mariprofundaceae</taxon>
        <taxon>Mariprofundus</taxon>
    </lineage>
</organism>